<dbReference type="InterPro" id="IPR039430">
    <property type="entry name" value="Thymidylate_kin-like_dom"/>
</dbReference>
<dbReference type="PANTHER" id="PTHR10344">
    <property type="entry name" value="THYMIDYLATE KINASE"/>
    <property type="match status" value="1"/>
</dbReference>
<evidence type="ECO:0000256" key="5">
    <source>
        <dbReference type="ARBA" id="ARBA00022727"/>
    </source>
</evidence>
<dbReference type="SUPFAM" id="SSF52540">
    <property type="entry name" value="P-loop containing nucleoside triphosphate hydrolases"/>
    <property type="match status" value="1"/>
</dbReference>
<evidence type="ECO:0000256" key="7">
    <source>
        <dbReference type="ARBA" id="ARBA00022777"/>
    </source>
</evidence>
<name>A0A1I1P7G1_9GAMM</name>
<dbReference type="GO" id="GO:0005524">
    <property type="term" value="F:ATP binding"/>
    <property type="evidence" value="ECO:0007669"/>
    <property type="project" value="UniProtKB-UniRule"/>
</dbReference>
<dbReference type="PANTHER" id="PTHR10344:SF4">
    <property type="entry name" value="UMP-CMP KINASE 2, MITOCHONDRIAL"/>
    <property type="match status" value="1"/>
</dbReference>
<dbReference type="NCBIfam" id="TIGR00041">
    <property type="entry name" value="DTMP_kinase"/>
    <property type="match status" value="1"/>
</dbReference>
<proteinExistence type="inferred from homology"/>
<sequence>MIITVFKFAIFWFTLPLKKKFGCGKSTAIALCQNYFKQKKVSYIDVREPGGTPLAESLRELVKAEHQEVMSPEAELLIMYAARAQLVTNIIVPALNRNTWVLADRHDLSSQAYQGGGREISSNTLSSLANIVLKELKPDLTIYLDLDPKIGLARAAQRGALDRIEQEQLTFFQRTRAKYLEIAQSDNTIKTVDASQTIENVHQDIINVLNDFFNAEVNK</sequence>
<evidence type="ECO:0000256" key="8">
    <source>
        <dbReference type="ARBA" id="ARBA00022840"/>
    </source>
</evidence>
<accession>A0A1I1P7G1</accession>
<feature type="domain" description="Thymidylate kinase-like" evidence="13">
    <location>
        <begin position="22"/>
        <end position="205"/>
    </location>
</feature>
<comment type="caution">
    <text evidence="12">Lacks conserved residue(s) required for the propagation of feature annotation.</text>
</comment>
<evidence type="ECO:0000256" key="11">
    <source>
        <dbReference type="ARBA" id="ARBA00057735"/>
    </source>
</evidence>
<dbReference type="EMBL" id="FOLO01000030">
    <property type="protein sequence ID" value="SFD05655.1"/>
    <property type="molecule type" value="Genomic_DNA"/>
</dbReference>
<evidence type="ECO:0000256" key="10">
    <source>
        <dbReference type="ARBA" id="ARBA00048743"/>
    </source>
</evidence>
<dbReference type="HAMAP" id="MF_00165">
    <property type="entry name" value="Thymidylate_kinase"/>
    <property type="match status" value="1"/>
</dbReference>
<dbReference type="Gene3D" id="3.40.50.300">
    <property type="entry name" value="P-loop containing nucleotide triphosphate hydrolases"/>
    <property type="match status" value="1"/>
</dbReference>
<dbReference type="GO" id="GO:0006233">
    <property type="term" value="P:dTDP biosynthetic process"/>
    <property type="evidence" value="ECO:0007669"/>
    <property type="project" value="InterPro"/>
</dbReference>
<evidence type="ECO:0000256" key="12">
    <source>
        <dbReference type="HAMAP-Rule" id="MF_00165"/>
    </source>
</evidence>
<evidence type="ECO:0000256" key="1">
    <source>
        <dbReference type="ARBA" id="ARBA00009776"/>
    </source>
</evidence>
<evidence type="ECO:0000259" key="13">
    <source>
        <dbReference type="Pfam" id="PF02223"/>
    </source>
</evidence>
<protein>
    <recommendedName>
        <fullName evidence="3 12">Thymidylate kinase</fullName>
        <ecNumber evidence="2 12">2.7.4.9</ecNumber>
    </recommendedName>
    <alternativeName>
        <fullName evidence="9 12">dTMP kinase</fullName>
    </alternativeName>
</protein>
<evidence type="ECO:0000256" key="6">
    <source>
        <dbReference type="ARBA" id="ARBA00022741"/>
    </source>
</evidence>
<dbReference type="GO" id="GO:0006235">
    <property type="term" value="P:dTTP biosynthetic process"/>
    <property type="evidence" value="ECO:0007669"/>
    <property type="project" value="UniProtKB-UniRule"/>
</dbReference>
<comment type="similarity">
    <text evidence="1 12">Belongs to the thymidylate kinase family.</text>
</comment>
<dbReference type="InterPro" id="IPR027417">
    <property type="entry name" value="P-loop_NTPase"/>
</dbReference>
<evidence type="ECO:0000256" key="2">
    <source>
        <dbReference type="ARBA" id="ARBA00012980"/>
    </source>
</evidence>
<dbReference type="EC" id="2.7.4.9" evidence="2 12"/>
<evidence type="ECO:0000313" key="14">
    <source>
        <dbReference type="EMBL" id="SFD05655.1"/>
    </source>
</evidence>
<evidence type="ECO:0000256" key="9">
    <source>
        <dbReference type="ARBA" id="ARBA00029962"/>
    </source>
</evidence>
<keyword evidence="5 12" id="KW-0545">Nucleotide biosynthesis</keyword>
<keyword evidence="6 12" id="KW-0547">Nucleotide-binding</keyword>
<evidence type="ECO:0000256" key="3">
    <source>
        <dbReference type="ARBA" id="ARBA00017144"/>
    </source>
</evidence>
<keyword evidence="7 12" id="KW-0418">Kinase</keyword>
<comment type="function">
    <text evidence="11 12">Phosphorylation of dTMP to form dTDP in both de novo and salvage pathways of dTTP synthesis.</text>
</comment>
<dbReference type="STRING" id="1123010.SAMN02745724_03327"/>
<keyword evidence="4 12" id="KW-0808">Transferase</keyword>
<evidence type="ECO:0000313" key="15">
    <source>
        <dbReference type="Proteomes" id="UP000198862"/>
    </source>
</evidence>
<reference evidence="14 15" key="1">
    <citation type="submission" date="2016-10" db="EMBL/GenBank/DDBJ databases">
        <authorList>
            <person name="de Groot N.N."/>
        </authorList>
    </citation>
    <scope>NUCLEOTIDE SEQUENCE [LARGE SCALE GENOMIC DNA]</scope>
    <source>
        <strain evidence="14 15">DSM 6059</strain>
    </source>
</reference>
<keyword evidence="15" id="KW-1185">Reference proteome</keyword>
<dbReference type="CDD" id="cd01672">
    <property type="entry name" value="TMPK"/>
    <property type="match status" value="1"/>
</dbReference>
<gene>
    <name evidence="12" type="primary">tmk</name>
    <name evidence="14" type="ORF">SAMN02745724_03327</name>
</gene>
<dbReference type="FunFam" id="3.40.50.300:FF:000225">
    <property type="entry name" value="Thymidylate kinase"/>
    <property type="match status" value="1"/>
</dbReference>
<dbReference type="AlphaFoldDB" id="A0A1I1P7G1"/>
<dbReference type="InterPro" id="IPR018094">
    <property type="entry name" value="Thymidylate_kinase"/>
</dbReference>
<dbReference type="GO" id="GO:0004798">
    <property type="term" value="F:dTMP kinase activity"/>
    <property type="evidence" value="ECO:0007669"/>
    <property type="project" value="UniProtKB-UniRule"/>
</dbReference>
<dbReference type="GO" id="GO:0006227">
    <property type="term" value="P:dUDP biosynthetic process"/>
    <property type="evidence" value="ECO:0007669"/>
    <property type="project" value="TreeGrafter"/>
</dbReference>
<dbReference type="GO" id="GO:0005829">
    <property type="term" value="C:cytosol"/>
    <property type="evidence" value="ECO:0007669"/>
    <property type="project" value="TreeGrafter"/>
</dbReference>
<comment type="catalytic activity">
    <reaction evidence="10 12">
        <text>dTMP + ATP = dTDP + ADP</text>
        <dbReference type="Rhea" id="RHEA:13517"/>
        <dbReference type="ChEBI" id="CHEBI:30616"/>
        <dbReference type="ChEBI" id="CHEBI:58369"/>
        <dbReference type="ChEBI" id="CHEBI:63528"/>
        <dbReference type="ChEBI" id="CHEBI:456216"/>
        <dbReference type="EC" id="2.7.4.9"/>
    </reaction>
</comment>
<keyword evidence="8 12" id="KW-0067">ATP-binding</keyword>
<dbReference type="Pfam" id="PF02223">
    <property type="entry name" value="Thymidylate_kin"/>
    <property type="match status" value="1"/>
</dbReference>
<dbReference type="Proteomes" id="UP000198862">
    <property type="component" value="Unassembled WGS sequence"/>
</dbReference>
<evidence type="ECO:0000256" key="4">
    <source>
        <dbReference type="ARBA" id="ARBA00022679"/>
    </source>
</evidence>
<organism evidence="14 15">
    <name type="scientific">Pseudoalteromonas denitrificans DSM 6059</name>
    <dbReference type="NCBI Taxonomy" id="1123010"/>
    <lineage>
        <taxon>Bacteria</taxon>
        <taxon>Pseudomonadati</taxon>
        <taxon>Pseudomonadota</taxon>
        <taxon>Gammaproteobacteria</taxon>
        <taxon>Alteromonadales</taxon>
        <taxon>Pseudoalteromonadaceae</taxon>
        <taxon>Pseudoalteromonas</taxon>
    </lineage>
</organism>